<proteinExistence type="predicted"/>
<organism evidence="1 2">
    <name type="scientific">Sphingobium terrigena</name>
    <dbReference type="NCBI Taxonomy" id="2304063"/>
    <lineage>
        <taxon>Bacteria</taxon>
        <taxon>Pseudomonadati</taxon>
        <taxon>Pseudomonadota</taxon>
        <taxon>Alphaproteobacteria</taxon>
        <taxon>Sphingomonadales</taxon>
        <taxon>Sphingomonadaceae</taxon>
        <taxon>Sphingobium</taxon>
    </lineage>
</organism>
<evidence type="ECO:0000313" key="1">
    <source>
        <dbReference type="EMBL" id="RJG53009.1"/>
    </source>
</evidence>
<keyword evidence="2" id="KW-1185">Reference proteome</keyword>
<accession>A0A418YP34</accession>
<name>A0A418YP34_9SPHN</name>
<dbReference type="Proteomes" id="UP000283469">
    <property type="component" value="Unassembled WGS sequence"/>
</dbReference>
<evidence type="ECO:0000313" key="2">
    <source>
        <dbReference type="Proteomes" id="UP000283469"/>
    </source>
</evidence>
<gene>
    <name evidence="1" type="ORF">D0Z70_17395</name>
</gene>
<comment type="caution">
    <text evidence="1">The sequence shown here is derived from an EMBL/GenBank/DDBJ whole genome shotgun (WGS) entry which is preliminary data.</text>
</comment>
<dbReference type="EMBL" id="QVRA01000019">
    <property type="protein sequence ID" value="RJG53009.1"/>
    <property type="molecule type" value="Genomic_DNA"/>
</dbReference>
<sequence length="82" mass="9017">MQDHSFPKVGSSNGCRAVDPHLVRQMQAMVTHLTDEALNAQFGISYNTWRKLIAGKPVRASLLARLEARLASLGAKIVREST</sequence>
<dbReference type="AlphaFoldDB" id="A0A418YP34"/>
<protein>
    <submittedName>
        <fullName evidence="1">Uncharacterized protein</fullName>
    </submittedName>
</protein>
<dbReference type="OrthoDB" id="7190399at2"/>
<reference evidence="1 2" key="1">
    <citation type="submission" date="2018-08" db="EMBL/GenBank/DDBJ databases">
        <title>Sphingobium sp. EO9.</title>
        <authorList>
            <person name="Park Y."/>
            <person name="Kim K.H."/>
            <person name="Jeon C.O."/>
        </authorList>
    </citation>
    <scope>NUCLEOTIDE SEQUENCE [LARGE SCALE GENOMIC DNA]</scope>
    <source>
        <strain evidence="1 2">EO9</strain>
    </source>
</reference>